<dbReference type="GO" id="GO:0005874">
    <property type="term" value="C:microtubule"/>
    <property type="evidence" value="ECO:0007669"/>
    <property type="project" value="TreeGrafter"/>
</dbReference>
<dbReference type="GO" id="GO:0008017">
    <property type="term" value="F:microtubule binding"/>
    <property type="evidence" value="ECO:0007669"/>
    <property type="project" value="TreeGrafter"/>
</dbReference>
<dbReference type="PROSITE" id="PS51718">
    <property type="entry name" value="G_DYNAMIN_2"/>
    <property type="match status" value="1"/>
</dbReference>
<keyword evidence="3" id="KW-1185">Reference proteome</keyword>
<dbReference type="SUPFAM" id="SSF52540">
    <property type="entry name" value="P-loop containing nucleoside triphosphate hydrolases"/>
    <property type="match status" value="1"/>
</dbReference>
<gene>
    <name evidence="2" type="ORF">RchiOBHm_Chr4g0390431</name>
</gene>
<dbReference type="AlphaFoldDB" id="A0A2P6QQ85"/>
<sequence>MSLWEALPSVTVVGGQSSRKSSVWESMVRRGFLPRGSVIVARRPLVLQLHRIVDGRSEYAEFLCAPRKKFTDFDSVHKEISDE</sequence>
<dbReference type="OMA" id="HIGNWIS"/>
<dbReference type="PANTHER" id="PTHR11566:SF80">
    <property type="entry name" value="PHRAGMOPLASTIN DRP1C"/>
    <property type="match status" value="1"/>
</dbReference>
<dbReference type="GO" id="GO:0005737">
    <property type="term" value="C:cytoplasm"/>
    <property type="evidence" value="ECO:0007669"/>
    <property type="project" value="TreeGrafter"/>
</dbReference>
<dbReference type="GO" id="GO:0016020">
    <property type="term" value="C:membrane"/>
    <property type="evidence" value="ECO:0007669"/>
    <property type="project" value="TreeGrafter"/>
</dbReference>
<feature type="domain" description="Dynamin-type G" evidence="1">
    <location>
        <begin position="4"/>
        <end position="83"/>
    </location>
</feature>
<dbReference type="Gene3D" id="3.40.50.300">
    <property type="entry name" value="P-loop containing nucleotide triphosphate hydrolases"/>
    <property type="match status" value="1"/>
</dbReference>
<accession>A0A2P6QQ85</accession>
<reference evidence="2 3" key="1">
    <citation type="journal article" date="2018" name="Nat. Genet.">
        <title>The Rosa genome provides new insights in the design of modern roses.</title>
        <authorList>
            <person name="Bendahmane M."/>
        </authorList>
    </citation>
    <scope>NUCLEOTIDE SEQUENCE [LARGE SCALE GENOMIC DNA]</scope>
    <source>
        <strain evidence="3">cv. Old Blush</strain>
    </source>
</reference>
<comment type="caution">
    <text evidence="2">The sequence shown here is derived from an EMBL/GenBank/DDBJ whole genome shotgun (WGS) entry which is preliminary data.</text>
</comment>
<evidence type="ECO:0000313" key="3">
    <source>
        <dbReference type="Proteomes" id="UP000238479"/>
    </source>
</evidence>
<dbReference type="PRINTS" id="PR00195">
    <property type="entry name" value="DYNAMIN"/>
</dbReference>
<dbReference type="InterPro" id="IPR030381">
    <property type="entry name" value="G_DYNAMIN_dom"/>
</dbReference>
<dbReference type="InterPro" id="IPR045063">
    <property type="entry name" value="Dynamin_N"/>
</dbReference>
<evidence type="ECO:0000259" key="1">
    <source>
        <dbReference type="PROSITE" id="PS51718"/>
    </source>
</evidence>
<dbReference type="InterPro" id="IPR027417">
    <property type="entry name" value="P-loop_NTPase"/>
</dbReference>
<dbReference type="Pfam" id="PF00350">
    <property type="entry name" value="Dynamin_N"/>
    <property type="match status" value="1"/>
</dbReference>
<dbReference type="PANTHER" id="PTHR11566">
    <property type="entry name" value="DYNAMIN"/>
    <property type="match status" value="1"/>
</dbReference>
<dbReference type="Gramene" id="PRQ36345">
    <property type="protein sequence ID" value="PRQ36345"/>
    <property type="gene ID" value="RchiOBHm_Chr4g0390431"/>
</dbReference>
<proteinExistence type="predicted"/>
<dbReference type="InterPro" id="IPR022812">
    <property type="entry name" value="Dynamin"/>
</dbReference>
<dbReference type="Proteomes" id="UP000238479">
    <property type="component" value="Chromosome 4"/>
</dbReference>
<dbReference type="GO" id="GO:0003924">
    <property type="term" value="F:GTPase activity"/>
    <property type="evidence" value="ECO:0007669"/>
    <property type="project" value="TreeGrafter"/>
</dbReference>
<name>A0A2P6QQ85_ROSCH</name>
<dbReference type="GO" id="GO:0005525">
    <property type="term" value="F:GTP binding"/>
    <property type="evidence" value="ECO:0007669"/>
    <property type="project" value="InterPro"/>
</dbReference>
<keyword evidence="2" id="KW-0378">Hydrolase</keyword>
<dbReference type="EMBL" id="PDCK01000042">
    <property type="protein sequence ID" value="PRQ36345.1"/>
    <property type="molecule type" value="Genomic_DNA"/>
</dbReference>
<evidence type="ECO:0000313" key="2">
    <source>
        <dbReference type="EMBL" id="PRQ36345.1"/>
    </source>
</evidence>
<protein>
    <submittedName>
        <fullName evidence="2">Putative Dynamin superfamily, P-loop containing nucleoside triphosphate hydrolase</fullName>
    </submittedName>
</protein>
<organism evidence="2 3">
    <name type="scientific">Rosa chinensis</name>
    <name type="common">China rose</name>
    <dbReference type="NCBI Taxonomy" id="74649"/>
    <lineage>
        <taxon>Eukaryota</taxon>
        <taxon>Viridiplantae</taxon>
        <taxon>Streptophyta</taxon>
        <taxon>Embryophyta</taxon>
        <taxon>Tracheophyta</taxon>
        <taxon>Spermatophyta</taxon>
        <taxon>Magnoliopsida</taxon>
        <taxon>eudicotyledons</taxon>
        <taxon>Gunneridae</taxon>
        <taxon>Pentapetalae</taxon>
        <taxon>rosids</taxon>
        <taxon>fabids</taxon>
        <taxon>Rosales</taxon>
        <taxon>Rosaceae</taxon>
        <taxon>Rosoideae</taxon>
        <taxon>Rosoideae incertae sedis</taxon>
        <taxon>Rosa</taxon>
    </lineage>
</organism>